<dbReference type="GO" id="GO:0005536">
    <property type="term" value="F:D-glucose binding"/>
    <property type="evidence" value="ECO:0007669"/>
    <property type="project" value="InterPro"/>
</dbReference>
<evidence type="ECO:0000313" key="9">
    <source>
        <dbReference type="EMBL" id="KAK3324308.1"/>
    </source>
</evidence>
<dbReference type="InterPro" id="IPR022673">
    <property type="entry name" value="Hexokinase_C"/>
</dbReference>
<gene>
    <name evidence="9" type="ORF">B0T19DRAFT_227973</name>
</gene>
<dbReference type="PROSITE" id="PS51748">
    <property type="entry name" value="HEXOKINASE_2"/>
    <property type="match status" value="1"/>
</dbReference>
<keyword evidence="5 6" id="KW-0067">ATP-binding</keyword>
<dbReference type="GO" id="GO:0008865">
    <property type="term" value="F:fructokinase activity"/>
    <property type="evidence" value="ECO:0007669"/>
    <property type="project" value="TreeGrafter"/>
</dbReference>
<comment type="similarity">
    <text evidence="1 6">Belongs to the hexokinase family.</text>
</comment>
<evidence type="ECO:0000259" key="7">
    <source>
        <dbReference type="Pfam" id="PF00349"/>
    </source>
</evidence>
<dbReference type="InterPro" id="IPR001312">
    <property type="entry name" value="Hexokinase"/>
</dbReference>
<dbReference type="PANTHER" id="PTHR19443:SF29">
    <property type="entry name" value="PHOSPHOTRANSFERASE"/>
    <property type="match status" value="1"/>
</dbReference>
<reference evidence="9" key="2">
    <citation type="submission" date="2023-06" db="EMBL/GenBank/DDBJ databases">
        <authorList>
            <consortium name="Lawrence Berkeley National Laboratory"/>
            <person name="Haridas S."/>
            <person name="Hensen N."/>
            <person name="Bonometti L."/>
            <person name="Westerberg I."/>
            <person name="Brannstrom I.O."/>
            <person name="Guillou S."/>
            <person name="Cros-Aarteil S."/>
            <person name="Calhoun S."/>
            <person name="Kuo A."/>
            <person name="Mondo S."/>
            <person name="Pangilinan J."/>
            <person name="Riley R."/>
            <person name="Labutti K."/>
            <person name="Andreopoulos B."/>
            <person name="Lipzen A."/>
            <person name="Chen C."/>
            <person name="Yanf M."/>
            <person name="Daum C."/>
            <person name="Ng V."/>
            <person name="Clum A."/>
            <person name="Steindorff A."/>
            <person name="Ohm R."/>
            <person name="Martin F."/>
            <person name="Silar P."/>
            <person name="Natvig D."/>
            <person name="Lalanne C."/>
            <person name="Gautier V."/>
            <person name="Ament-Velasquez S.L."/>
            <person name="Kruys A."/>
            <person name="Hutchinson M.I."/>
            <person name="Powell A.J."/>
            <person name="Barry K."/>
            <person name="Miller A.N."/>
            <person name="Grigoriev I.V."/>
            <person name="Debuchy R."/>
            <person name="Gladieux P."/>
            <person name="Thoren M.H."/>
            <person name="Johannesson H."/>
        </authorList>
    </citation>
    <scope>NUCLEOTIDE SEQUENCE</scope>
    <source>
        <strain evidence="9">SMH4131-1</strain>
    </source>
</reference>
<dbReference type="EMBL" id="JAUEPO010000004">
    <property type="protein sequence ID" value="KAK3324308.1"/>
    <property type="molecule type" value="Genomic_DNA"/>
</dbReference>
<dbReference type="SUPFAM" id="SSF53067">
    <property type="entry name" value="Actin-like ATPase domain"/>
    <property type="match status" value="2"/>
</dbReference>
<protein>
    <recommendedName>
        <fullName evidence="6">Phosphotransferase</fullName>
        <ecNumber evidence="6">2.7.1.-</ecNumber>
    </recommendedName>
</protein>
<keyword evidence="4 6" id="KW-0418">Kinase</keyword>
<evidence type="ECO:0000256" key="2">
    <source>
        <dbReference type="ARBA" id="ARBA00022679"/>
    </source>
</evidence>
<dbReference type="GO" id="GO:0005829">
    <property type="term" value="C:cytosol"/>
    <property type="evidence" value="ECO:0007669"/>
    <property type="project" value="TreeGrafter"/>
</dbReference>
<dbReference type="CDD" id="cd24000">
    <property type="entry name" value="ASKHA_NBD_HK"/>
    <property type="match status" value="1"/>
</dbReference>
<evidence type="ECO:0000313" key="10">
    <source>
        <dbReference type="Proteomes" id="UP001286456"/>
    </source>
</evidence>
<sequence length="541" mass="58517">MTLVKMPPPTTTTAIADFLKPLDIDSNVVWELSRELASTFKTLSAESLDQFLPTPISESILRPAAGLDTGRFLAIDIGGTNLRVAFVELLHDDGGSFSTGEPKAKREVNGFHTEDQSASPRRLNRLLEHSWPINDHLKNENSESLFAWIGDQVAHVVRKACDTFELRCQDELPMGVTFSFPMKQSSLSEATLMAMGKGFAITSNLDLGGHLLKGYERHRTVDMPPIKIAAISNDAVSTLVSFVYQYPAKGHQKAAMGVIVGTGCNATIPLKLSSLHASKRPVSISVLPDQDIADVKIAVNTEWSINGSAPPLRKFGLISRWDELLDKAGEAPGFQPLEYMTAGRYLGELARLIFVDYMTTVLGLAGEAMPEKLQQRFGLTTTFISHFYPGSPRGDLLEQLEREFPLKGNTVLTQWTEPLAHALYSIAHAIEVRAAGIVAASTVGLLSCAEEIPLATGAARTNGGDGLIAVKELAVGYTGGCIQYFQNYLADTQKFIDEILDLEFAGQTAPIRVTLSPCHDGGITGAGILVPAALGAEKLLR</sequence>
<evidence type="ECO:0000256" key="3">
    <source>
        <dbReference type="ARBA" id="ARBA00022741"/>
    </source>
</evidence>
<dbReference type="Proteomes" id="UP001286456">
    <property type="component" value="Unassembled WGS sequence"/>
</dbReference>
<dbReference type="Pfam" id="PF00349">
    <property type="entry name" value="Hexokinase_1"/>
    <property type="match status" value="1"/>
</dbReference>
<organism evidence="9 10">
    <name type="scientific">Cercophora scortea</name>
    <dbReference type="NCBI Taxonomy" id="314031"/>
    <lineage>
        <taxon>Eukaryota</taxon>
        <taxon>Fungi</taxon>
        <taxon>Dikarya</taxon>
        <taxon>Ascomycota</taxon>
        <taxon>Pezizomycotina</taxon>
        <taxon>Sordariomycetes</taxon>
        <taxon>Sordariomycetidae</taxon>
        <taxon>Sordariales</taxon>
        <taxon>Lasiosphaeriaceae</taxon>
        <taxon>Cercophora</taxon>
    </lineage>
</organism>
<evidence type="ECO:0000256" key="4">
    <source>
        <dbReference type="ARBA" id="ARBA00022777"/>
    </source>
</evidence>
<feature type="domain" description="Hexokinase C-terminal" evidence="8">
    <location>
        <begin position="256"/>
        <end position="530"/>
    </location>
</feature>
<name>A0AAE0IG21_9PEZI</name>
<comment type="caution">
    <text evidence="9">The sequence shown here is derived from an EMBL/GenBank/DDBJ whole genome shotgun (WGS) entry which is preliminary data.</text>
</comment>
<dbReference type="InterPro" id="IPR043129">
    <property type="entry name" value="ATPase_NBD"/>
</dbReference>
<dbReference type="GO" id="GO:0005524">
    <property type="term" value="F:ATP binding"/>
    <property type="evidence" value="ECO:0007669"/>
    <property type="project" value="UniProtKB-UniRule"/>
</dbReference>
<evidence type="ECO:0000256" key="6">
    <source>
        <dbReference type="RuleBase" id="RU362007"/>
    </source>
</evidence>
<dbReference type="GO" id="GO:0006096">
    <property type="term" value="P:glycolytic process"/>
    <property type="evidence" value="ECO:0007669"/>
    <property type="project" value="UniProtKB-KW"/>
</dbReference>
<dbReference type="GO" id="GO:0001678">
    <property type="term" value="P:intracellular glucose homeostasis"/>
    <property type="evidence" value="ECO:0007669"/>
    <property type="project" value="InterPro"/>
</dbReference>
<keyword evidence="6" id="KW-0324">Glycolysis</keyword>
<dbReference type="AlphaFoldDB" id="A0AAE0IG21"/>
<evidence type="ECO:0000256" key="5">
    <source>
        <dbReference type="ARBA" id="ARBA00022840"/>
    </source>
</evidence>
<evidence type="ECO:0000259" key="8">
    <source>
        <dbReference type="Pfam" id="PF03727"/>
    </source>
</evidence>
<dbReference type="Gene3D" id="3.30.420.40">
    <property type="match status" value="1"/>
</dbReference>
<dbReference type="Gene3D" id="3.40.367.20">
    <property type="match status" value="1"/>
</dbReference>
<accession>A0AAE0IG21</accession>
<dbReference type="GO" id="GO:0006006">
    <property type="term" value="P:glucose metabolic process"/>
    <property type="evidence" value="ECO:0007669"/>
    <property type="project" value="TreeGrafter"/>
</dbReference>
<keyword evidence="3 6" id="KW-0547">Nucleotide-binding</keyword>
<dbReference type="InterPro" id="IPR022672">
    <property type="entry name" value="Hexokinase_N"/>
</dbReference>
<feature type="domain" description="Hexokinase N-terminal" evidence="7">
    <location>
        <begin position="15"/>
        <end position="244"/>
    </location>
</feature>
<evidence type="ECO:0000256" key="1">
    <source>
        <dbReference type="ARBA" id="ARBA00009225"/>
    </source>
</evidence>
<dbReference type="PANTHER" id="PTHR19443">
    <property type="entry name" value="HEXOKINASE"/>
    <property type="match status" value="1"/>
</dbReference>
<keyword evidence="10" id="KW-1185">Reference proteome</keyword>
<dbReference type="EC" id="2.7.1.-" evidence="6"/>
<dbReference type="GO" id="GO:0004340">
    <property type="term" value="F:glucokinase activity"/>
    <property type="evidence" value="ECO:0007669"/>
    <property type="project" value="TreeGrafter"/>
</dbReference>
<dbReference type="GO" id="GO:0006013">
    <property type="term" value="P:mannose metabolic process"/>
    <property type="evidence" value="ECO:0007669"/>
    <property type="project" value="TreeGrafter"/>
</dbReference>
<dbReference type="GO" id="GO:0019158">
    <property type="term" value="F:mannokinase activity"/>
    <property type="evidence" value="ECO:0007669"/>
    <property type="project" value="TreeGrafter"/>
</dbReference>
<keyword evidence="2 6" id="KW-0808">Transferase</keyword>
<dbReference type="Pfam" id="PF03727">
    <property type="entry name" value="Hexokinase_2"/>
    <property type="match status" value="1"/>
</dbReference>
<proteinExistence type="inferred from homology"/>
<dbReference type="PRINTS" id="PR00475">
    <property type="entry name" value="HEXOKINASE"/>
</dbReference>
<dbReference type="GO" id="GO:0005739">
    <property type="term" value="C:mitochondrion"/>
    <property type="evidence" value="ECO:0007669"/>
    <property type="project" value="TreeGrafter"/>
</dbReference>
<reference evidence="9" key="1">
    <citation type="journal article" date="2023" name="Mol. Phylogenet. Evol.">
        <title>Genome-scale phylogeny and comparative genomics of the fungal order Sordariales.</title>
        <authorList>
            <person name="Hensen N."/>
            <person name="Bonometti L."/>
            <person name="Westerberg I."/>
            <person name="Brannstrom I.O."/>
            <person name="Guillou S."/>
            <person name="Cros-Aarteil S."/>
            <person name="Calhoun S."/>
            <person name="Haridas S."/>
            <person name="Kuo A."/>
            <person name="Mondo S."/>
            <person name="Pangilinan J."/>
            <person name="Riley R."/>
            <person name="LaButti K."/>
            <person name="Andreopoulos B."/>
            <person name="Lipzen A."/>
            <person name="Chen C."/>
            <person name="Yan M."/>
            <person name="Daum C."/>
            <person name="Ng V."/>
            <person name="Clum A."/>
            <person name="Steindorff A."/>
            <person name="Ohm R.A."/>
            <person name="Martin F."/>
            <person name="Silar P."/>
            <person name="Natvig D.O."/>
            <person name="Lalanne C."/>
            <person name="Gautier V."/>
            <person name="Ament-Velasquez S.L."/>
            <person name="Kruys A."/>
            <person name="Hutchinson M.I."/>
            <person name="Powell A.J."/>
            <person name="Barry K."/>
            <person name="Miller A.N."/>
            <person name="Grigoriev I.V."/>
            <person name="Debuchy R."/>
            <person name="Gladieux P."/>
            <person name="Hiltunen Thoren M."/>
            <person name="Johannesson H."/>
        </authorList>
    </citation>
    <scope>NUCLEOTIDE SEQUENCE</scope>
    <source>
        <strain evidence="9">SMH4131-1</strain>
    </source>
</reference>